<feature type="compositionally biased region" description="Low complexity" evidence="4">
    <location>
        <begin position="33"/>
        <end position="50"/>
    </location>
</feature>
<dbReference type="Gene3D" id="1.25.40.20">
    <property type="entry name" value="Ankyrin repeat-containing domain"/>
    <property type="match status" value="1"/>
</dbReference>
<feature type="transmembrane region" description="Helical" evidence="5">
    <location>
        <begin position="69"/>
        <end position="89"/>
    </location>
</feature>
<dbReference type="EMBL" id="ML994628">
    <property type="protein sequence ID" value="KAF2187209.1"/>
    <property type="molecule type" value="Genomic_DNA"/>
</dbReference>
<evidence type="ECO:0000256" key="4">
    <source>
        <dbReference type="SAM" id="MobiDB-lite"/>
    </source>
</evidence>
<dbReference type="Proteomes" id="UP000800200">
    <property type="component" value="Unassembled WGS sequence"/>
</dbReference>
<dbReference type="SMART" id="SM00248">
    <property type="entry name" value="ANK"/>
    <property type="match status" value="3"/>
</dbReference>
<name>A0A6A6E9G8_9PEZI</name>
<keyword evidence="5" id="KW-1133">Transmembrane helix</keyword>
<feature type="transmembrane region" description="Helical" evidence="5">
    <location>
        <begin position="181"/>
        <end position="202"/>
    </location>
</feature>
<proteinExistence type="predicted"/>
<feature type="region of interest" description="Disordered" evidence="4">
    <location>
        <begin position="220"/>
        <end position="246"/>
    </location>
</feature>
<dbReference type="InterPro" id="IPR002110">
    <property type="entry name" value="Ankyrin_rpt"/>
</dbReference>
<protein>
    <submittedName>
        <fullName evidence="6">Uncharacterized protein</fullName>
    </submittedName>
</protein>
<dbReference type="Pfam" id="PF12796">
    <property type="entry name" value="Ank_2"/>
    <property type="match status" value="1"/>
</dbReference>
<evidence type="ECO:0000256" key="1">
    <source>
        <dbReference type="ARBA" id="ARBA00022737"/>
    </source>
</evidence>
<sequence>MATVIASVTNTTSTTTNTSLPSPASSPPPSEPQPSFTPQDSQPHSLQSSSSWKSFRSTITFSEKTTSQLGWAIACLSVVITIVALSPAFKSQTAAEKALQIAEWTALKDYIEDCREELAAGIESQACLKAMKATLPPPPYVQPGILDKMRRRFLNPPGRHSGNWTSRGAVPEYSEFQLPRAVQALVFLIVLLSACVFFFLSFESNRSRIHNSYTHHFFDKEQGKYTPPSTQSPESNQTTGSLRHSLSLSDTTLRRRTIRTHPIYRQDNLDEAFHHEDISEIRTRLQNGEDVNQHWLYLIYRLAISPPSLESAKRLEIAQLCLDYGADVNALKGWNGQSALMIAIHFGNVDVAKLLISNGASVCYAPPDSGLTALHRCVRLAVTGCSADALEIMKMLFVYGANPNQADRLSETPLHKLLIDAWFSRHDEQSMKKLYPIALCLVEHNAMMPETIKEKYILGNPLWGVVHKAIWETEWPEHVGPDNQTVRSGRFWVKNKEAEKAEGKQKWVFTRDVRDWMDEKANFDFFWM</sequence>
<evidence type="ECO:0000313" key="7">
    <source>
        <dbReference type="Proteomes" id="UP000800200"/>
    </source>
</evidence>
<dbReference type="AlphaFoldDB" id="A0A6A6E9G8"/>
<dbReference type="PROSITE" id="PS50297">
    <property type="entry name" value="ANK_REP_REGION"/>
    <property type="match status" value="1"/>
</dbReference>
<feature type="region of interest" description="Disordered" evidence="4">
    <location>
        <begin position="1"/>
        <end position="50"/>
    </location>
</feature>
<organism evidence="6 7">
    <name type="scientific">Zopfia rhizophila CBS 207.26</name>
    <dbReference type="NCBI Taxonomy" id="1314779"/>
    <lineage>
        <taxon>Eukaryota</taxon>
        <taxon>Fungi</taxon>
        <taxon>Dikarya</taxon>
        <taxon>Ascomycota</taxon>
        <taxon>Pezizomycotina</taxon>
        <taxon>Dothideomycetes</taxon>
        <taxon>Dothideomycetes incertae sedis</taxon>
        <taxon>Zopfiaceae</taxon>
        <taxon>Zopfia</taxon>
    </lineage>
</organism>
<keyword evidence="1" id="KW-0677">Repeat</keyword>
<dbReference type="PANTHER" id="PTHR24198">
    <property type="entry name" value="ANKYRIN REPEAT AND PROTEIN KINASE DOMAIN-CONTAINING PROTEIN"/>
    <property type="match status" value="1"/>
</dbReference>
<keyword evidence="5" id="KW-0812">Transmembrane</keyword>
<accession>A0A6A6E9G8</accession>
<dbReference type="OrthoDB" id="194358at2759"/>
<reference evidence="6" key="1">
    <citation type="journal article" date="2020" name="Stud. Mycol.">
        <title>101 Dothideomycetes genomes: a test case for predicting lifestyles and emergence of pathogens.</title>
        <authorList>
            <person name="Haridas S."/>
            <person name="Albert R."/>
            <person name="Binder M."/>
            <person name="Bloem J."/>
            <person name="Labutti K."/>
            <person name="Salamov A."/>
            <person name="Andreopoulos B."/>
            <person name="Baker S."/>
            <person name="Barry K."/>
            <person name="Bills G."/>
            <person name="Bluhm B."/>
            <person name="Cannon C."/>
            <person name="Castanera R."/>
            <person name="Culley D."/>
            <person name="Daum C."/>
            <person name="Ezra D."/>
            <person name="Gonzalez J."/>
            <person name="Henrissat B."/>
            <person name="Kuo A."/>
            <person name="Liang C."/>
            <person name="Lipzen A."/>
            <person name="Lutzoni F."/>
            <person name="Magnuson J."/>
            <person name="Mondo S."/>
            <person name="Nolan M."/>
            <person name="Ohm R."/>
            <person name="Pangilinan J."/>
            <person name="Park H.-J."/>
            <person name="Ramirez L."/>
            <person name="Alfaro M."/>
            <person name="Sun H."/>
            <person name="Tritt A."/>
            <person name="Yoshinaga Y."/>
            <person name="Zwiers L.-H."/>
            <person name="Turgeon B."/>
            <person name="Goodwin S."/>
            <person name="Spatafora J."/>
            <person name="Crous P."/>
            <person name="Grigoriev I."/>
        </authorList>
    </citation>
    <scope>NUCLEOTIDE SEQUENCE</scope>
    <source>
        <strain evidence="6">CBS 207.26</strain>
    </source>
</reference>
<dbReference type="PROSITE" id="PS50088">
    <property type="entry name" value="ANK_REPEAT"/>
    <property type="match status" value="1"/>
</dbReference>
<dbReference type="InterPro" id="IPR036770">
    <property type="entry name" value="Ankyrin_rpt-contain_sf"/>
</dbReference>
<feature type="repeat" description="ANK" evidence="3">
    <location>
        <begin position="335"/>
        <end position="362"/>
    </location>
</feature>
<keyword evidence="2 3" id="KW-0040">ANK repeat</keyword>
<feature type="compositionally biased region" description="Low complexity" evidence="4">
    <location>
        <begin position="7"/>
        <end position="23"/>
    </location>
</feature>
<keyword evidence="5" id="KW-0472">Membrane</keyword>
<evidence type="ECO:0000256" key="2">
    <source>
        <dbReference type="ARBA" id="ARBA00023043"/>
    </source>
</evidence>
<evidence type="ECO:0000256" key="3">
    <source>
        <dbReference type="PROSITE-ProRule" id="PRU00023"/>
    </source>
</evidence>
<feature type="compositionally biased region" description="Polar residues" evidence="4">
    <location>
        <begin position="227"/>
        <end position="246"/>
    </location>
</feature>
<evidence type="ECO:0000313" key="6">
    <source>
        <dbReference type="EMBL" id="KAF2187209.1"/>
    </source>
</evidence>
<dbReference type="SUPFAM" id="SSF48403">
    <property type="entry name" value="Ankyrin repeat"/>
    <property type="match status" value="1"/>
</dbReference>
<evidence type="ECO:0000256" key="5">
    <source>
        <dbReference type="SAM" id="Phobius"/>
    </source>
</evidence>
<keyword evidence="7" id="KW-1185">Reference proteome</keyword>
<dbReference type="PANTHER" id="PTHR24198:SF165">
    <property type="entry name" value="ANKYRIN REPEAT-CONTAINING PROTEIN-RELATED"/>
    <property type="match status" value="1"/>
</dbReference>
<gene>
    <name evidence="6" type="ORF">K469DRAFT_570897</name>
</gene>